<reference evidence="1" key="2">
    <citation type="journal article" date="2015" name="Fish Shellfish Immunol.">
        <title>Early steps in the European eel (Anguilla anguilla)-Vibrio vulnificus interaction in the gills: Role of the RtxA13 toxin.</title>
        <authorList>
            <person name="Callol A."/>
            <person name="Pajuelo D."/>
            <person name="Ebbesson L."/>
            <person name="Teles M."/>
            <person name="MacKenzie S."/>
            <person name="Amaro C."/>
        </authorList>
    </citation>
    <scope>NUCLEOTIDE SEQUENCE</scope>
</reference>
<organism evidence="1">
    <name type="scientific">Anguilla anguilla</name>
    <name type="common">European freshwater eel</name>
    <name type="synonym">Muraena anguilla</name>
    <dbReference type="NCBI Taxonomy" id="7936"/>
    <lineage>
        <taxon>Eukaryota</taxon>
        <taxon>Metazoa</taxon>
        <taxon>Chordata</taxon>
        <taxon>Craniata</taxon>
        <taxon>Vertebrata</taxon>
        <taxon>Euteleostomi</taxon>
        <taxon>Actinopterygii</taxon>
        <taxon>Neopterygii</taxon>
        <taxon>Teleostei</taxon>
        <taxon>Anguilliformes</taxon>
        <taxon>Anguillidae</taxon>
        <taxon>Anguilla</taxon>
    </lineage>
</organism>
<evidence type="ECO:0000313" key="1">
    <source>
        <dbReference type="EMBL" id="JAH06425.1"/>
    </source>
</evidence>
<dbReference type="AlphaFoldDB" id="A0A0E9PQT2"/>
<accession>A0A0E9PQT2</accession>
<sequence>MAISARDSLLRTKVSYKIESKETENKKCILLVKIRKPIA</sequence>
<protein>
    <submittedName>
        <fullName evidence="1">Uncharacterized protein</fullName>
    </submittedName>
</protein>
<dbReference type="EMBL" id="GBXM01102152">
    <property type="protein sequence ID" value="JAH06425.1"/>
    <property type="molecule type" value="Transcribed_RNA"/>
</dbReference>
<name>A0A0E9PQT2_ANGAN</name>
<reference evidence="1" key="1">
    <citation type="submission" date="2014-11" db="EMBL/GenBank/DDBJ databases">
        <authorList>
            <person name="Amaro Gonzalez C."/>
        </authorList>
    </citation>
    <scope>NUCLEOTIDE SEQUENCE</scope>
</reference>
<proteinExistence type="predicted"/>